<feature type="domain" description="HTH araC/xylS-type" evidence="4">
    <location>
        <begin position="189"/>
        <end position="287"/>
    </location>
</feature>
<gene>
    <name evidence="5" type="ORF">DN752_05485</name>
</gene>
<keyword evidence="1" id="KW-0805">Transcription regulation</keyword>
<evidence type="ECO:0000313" key="5">
    <source>
        <dbReference type="EMBL" id="AWW29617.1"/>
    </source>
</evidence>
<dbReference type="InterPro" id="IPR003313">
    <property type="entry name" value="AraC-bd"/>
</dbReference>
<dbReference type="RefSeq" id="WP_112783015.1">
    <property type="nucleotide sequence ID" value="NZ_CP030041.1"/>
</dbReference>
<dbReference type="Gene3D" id="1.10.10.60">
    <property type="entry name" value="Homeodomain-like"/>
    <property type="match status" value="1"/>
</dbReference>
<dbReference type="InterPro" id="IPR009057">
    <property type="entry name" value="Homeodomain-like_sf"/>
</dbReference>
<dbReference type="Pfam" id="PF02311">
    <property type="entry name" value="AraC_binding"/>
    <property type="match status" value="1"/>
</dbReference>
<dbReference type="GO" id="GO:0043565">
    <property type="term" value="F:sequence-specific DNA binding"/>
    <property type="evidence" value="ECO:0007669"/>
    <property type="project" value="InterPro"/>
</dbReference>
<keyword evidence="2" id="KW-0238">DNA-binding</keyword>
<dbReference type="AlphaFoldDB" id="A0A2Z4IG01"/>
<dbReference type="SUPFAM" id="SSF46689">
    <property type="entry name" value="Homeodomain-like"/>
    <property type="match status" value="1"/>
</dbReference>
<name>A0A2Z4IG01_9BACT</name>
<dbReference type="Pfam" id="PF12833">
    <property type="entry name" value="HTH_18"/>
    <property type="match status" value="1"/>
</dbReference>
<dbReference type="GO" id="GO:0003700">
    <property type="term" value="F:DNA-binding transcription factor activity"/>
    <property type="evidence" value="ECO:0007669"/>
    <property type="project" value="InterPro"/>
</dbReference>
<dbReference type="InterPro" id="IPR018060">
    <property type="entry name" value="HTH_AraC"/>
</dbReference>
<sequence length="288" mass="33438">MINIPQIPFKSKKDSVEIEVLNLSELFLRIEEDPNHDPRAPHRISFFALLIVTEGEGFHQVDLQKYAIQKGTVVKIAKDQVHAFQGDLTYDGYLVVFTEDFVLKYFSQSSIEFISHLYNYHLSEPIVGKSSINDSFIGQLLEELQYNSHYAHKEILAKILELYLLKLERFSNNPALTNKVDSVHYSQFIQFKDLVEKNFQRTRNVKDYAETMAISPKHLNLIVKGFTLYSAKHFIDQYVVLEIKRTILCANNSLKEVAYRMGFDEVTNFTKFFKKQTGQTPKSFKSSM</sequence>
<dbReference type="Proteomes" id="UP000248688">
    <property type="component" value="Chromosome"/>
</dbReference>
<dbReference type="SUPFAM" id="SSF51215">
    <property type="entry name" value="Regulatory protein AraC"/>
    <property type="match status" value="1"/>
</dbReference>
<protein>
    <submittedName>
        <fullName evidence="5">AraC family transcriptional regulator</fullName>
    </submittedName>
</protein>
<keyword evidence="6" id="KW-1185">Reference proteome</keyword>
<evidence type="ECO:0000256" key="1">
    <source>
        <dbReference type="ARBA" id="ARBA00023015"/>
    </source>
</evidence>
<proteinExistence type="predicted"/>
<dbReference type="KEGG" id="est:DN752_05485"/>
<dbReference type="PANTHER" id="PTHR43280:SF32">
    <property type="entry name" value="TRANSCRIPTIONAL REGULATORY PROTEIN"/>
    <property type="match status" value="1"/>
</dbReference>
<dbReference type="InterPro" id="IPR020449">
    <property type="entry name" value="Tscrpt_reg_AraC-type_HTH"/>
</dbReference>
<dbReference type="PANTHER" id="PTHR43280">
    <property type="entry name" value="ARAC-FAMILY TRANSCRIPTIONAL REGULATOR"/>
    <property type="match status" value="1"/>
</dbReference>
<reference evidence="5 6" key="1">
    <citation type="submission" date="2018-06" db="EMBL/GenBank/DDBJ databases">
        <title>Echinicola strongylocentroti sp. nov., isolated from a sea urchin Strongylocentrotus intermedius.</title>
        <authorList>
            <person name="Bae S.S."/>
        </authorList>
    </citation>
    <scope>NUCLEOTIDE SEQUENCE [LARGE SCALE GENOMIC DNA]</scope>
    <source>
        <strain evidence="5 6">MEBiC08714</strain>
    </source>
</reference>
<dbReference type="EMBL" id="CP030041">
    <property type="protein sequence ID" value="AWW29617.1"/>
    <property type="molecule type" value="Genomic_DNA"/>
</dbReference>
<organism evidence="5 6">
    <name type="scientific">Echinicola strongylocentroti</name>
    <dbReference type="NCBI Taxonomy" id="1795355"/>
    <lineage>
        <taxon>Bacteria</taxon>
        <taxon>Pseudomonadati</taxon>
        <taxon>Bacteroidota</taxon>
        <taxon>Cytophagia</taxon>
        <taxon>Cytophagales</taxon>
        <taxon>Cyclobacteriaceae</taxon>
        <taxon>Echinicola</taxon>
    </lineage>
</organism>
<keyword evidence="3" id="KW-0804">Transcription</keyword>
<dbReference type="PROSITE" id="PS01124">
    <property type="entry name" value="HTH_ARAC_FAMILY_2"/>
    <property type="match status" value="1"/>
</dbReference>
<evidence type="ECO:0000313" key="6">
    <source>
        <dbReference type="Proteomes" id="UP000248688"/>
    </source>
</evidence>
<dbReference type="PRINTS" id="PR00032">
    <property type="entry name" value="HTHARAC"/>
</dbReference>
<accession>A0A2Z4IG01</accession>
<evidence type="ECO:0000256" key="3">
    <source>
        <dbReference type="ARBA" id="ARBA00023163"/>
    </source>
</evidence>
<evidence type="ECO:0000259" key="4">
    <source>
        <dbReference type="PROSITE" id="PS01124"/>
    </source>
</evidence>
<evidence type="ECO:0000256" key="2">
    <source>
        <dbReference type="ARBA" id="ARBA00023125"/>
    </source>
</evidence>
<dbReference type="SMART" id="SM00342">
    <property type="entry name" value="HTH_ARAC"/>
    <property type="match status" value="1"/>
</dbReference>
<dbReference type="InterPro" id="IPR037923">
    <property type="entry name" value="HTH-like"/>
</dbReference>
<dbReference type="OrthoDB" id="9793451at2"/>